<dbReference type="Proteomes" id="UP000693970">
    <property type="component" value="Unassembled WGS sequence"/>
</dbReference>
<feature type="compositionally biased region" description="Polar residues" evidence="1">
    <location>
        <begin position="754"/>
        <end position="790"/>
    </location>
</feature>
<feature type="compositionally biased region" description="Pro residues" evidence="1">
    <location>
        <begin position="601"/>
        <end position="615"/>
    </location>
</feature>
<evidence type="ECO:0000313" key="3">
    <source>
        <dbReference type="EMBL" id="KAG7340707.1"/>
    </source>
</evidence>
<feature type="compositionally biased region" description="Basic and acidic residues" evidence="1">
    <location>
        <begin position="620"/>
        <end position="629"/>
    </location>
</feature>
<feature type="compositionally biased region" description="Low complexity" evidence="1">
    <location>
        <begin position="898"/>
        <end position="911"/>
    </location>
</feature>
<dbReference type="AlphaFoldDB" id="A0A9K3PAS1"/>
<feature type="compositionally biased region" description="Pro residues" evidence="1">
    <location>
        <begin position="796"/>
        <end position="805"/>
    </location>
</feature>
<protein>
    <submittedName>
        <fullName evidence="3">Alpha-1,6-glucosidase</fullName>
    </submittedName>
</protein>
<feature type="transmembrane region" description="Helical" evidence="2">
    <location>
        <begin position="180"/>
        <end position="201"/>
    </location>
</feature>
<keyword evidence="2" id="KW-0472">Membrane</keyword>
<accession>A0A9K3PAS1</accession>
<feature type="compositionally biased region" description="Pro residues" evidence="1">
    <location>
        <begin position="954"/>
        <end position="967"/>
    </location>
</feature>
<feature type="compositionally biased region" description="Acidic residues" evidence="1">
    <location>
        <begin position="502"/>
        <end position="511"/>
    </location>
</feature>
<evidence type="ECO:0000313" key="4">
    <source>
        <dbReference type="Proteomes" id="UP000693970"/>
    </source>
</evidence>
<name>A0A9K3PAS1_9STRA</name>
<feature type="compositionally biased region" description="Low complexity" evidence="1">
    <location>
        <begin position="676"/>
        <end position="690"/>
    </location>
</feature>
<feature type="compositionally biased region" description="Basic and acidic residues" evidence="1">
    <location>
        <begin position="470"/>
        <end position="491"/>
    </location>
</feature>
<feature type="compositionally biased region" description="Polar residues" evidence="1">
    <location>
        <begin position="721"/>
        <end position="742"/>
    </location>
</feature>
<reference evidence="3" key="1">
    <citation type="journal article" date="2021" name="Sci. Rep.">
        <title>Diploid genomic architecture of Nitzschia inconspicua, an elite biomass production diatom.</title>
        <authorList>
            <person name="Oliver A."/>
            <person name="Podell S."/>
            <person name="Pinowska A."/>
            <person name="Traller J.C."/>
            <person name="Smith S.R."/>
            <person name="McClure R."/>
            <person name="Beliaev A."/>
            <person name="Bohutskyi P."/>
            <person name="Hill E.A."/>
            <person name="Rabines A."/>
            <person name="Zheng H."/>
            <person name="Allen L.Z."/>
            <person name="Kuo A."/>
            <person name="Grigoriev I.V."/>
            <person name="Allen A.E."/>
            <person name="Hazlebeck D."/>
            <person name="Allen E.E."/>
        </authorList>
    </citation>
    <scope>NUCLEOTIDE SEQUENCE</scope>
    <source>
        <strain evidence="3">Hildebrandi</strain>
    </source>
</reference>
<keyword evidence="4" id="KW-1185">Reference proteome</keyword>
<gene>
    <name evidence="3" type="ORF">IV203_024250</name>
</gene>
<comment type="caution">
    <text evidence="3">The sequence shown here is derived from an EMBL/GenBank/DDBJ whole genome shotgun (WGS) entry which is preliminary data.</text>
</comment>
<proteinExistence type="predicted"/>
<feature type="compositionally biased region" description="Polar residues" evidence="1">
    <location>
        <begin position="942"/>
        <end position="953"/>
    </location>
</feature>
<organism evidence="3 4">
    <name type="scientific">Nitzschia inconspicua</name>
    <dbReference type="NCBI Taxonomy" id="303405"/>
    <lineage>
        <taxon>Eukaryota</taxon>
        <taxon>Sar</taxon>
        <taxon>Stramenopiles</taxon>
        <taxon>Ochrophyta</taxon>
        <taxon>Bacillariophyta</taxon>
        <taxon>Bacillariophyceae</taxon>
        <taxon>Bacillariophycidae</taxon>
        <taxon>Bacillariales</taxon>
        <taxon>Bacillariaceae</taxon>
        <taxon>Nitzschia</taxon>
    </lineage>
</organism>
<evidence type="ECO:0000256" key="2">
    <source>
        <dbReference type="SAM" id="Phobius"/>
    </source>
</evidence>
<evidence type="ECO:0000256" key="1">
    <source>
        <dbReference type="SAM" id="MobiDB-lite"/>
    </source>
</evidence>
<keyword evidence="2" id="KW-1133">Transmembrane helix</keyword>
<feature type="region of interest" description="Disordered" evidence="1">
    <location>
        <begin position="38"/>
        <end position="72"/>
    </location>
</feature>
<feature type="compositionally biased region" description="Low complexity" evidence="1">
    <location>
        <begin position="554"/>
        <end position="564"/>
    </location>
</feature>
<reference evidence="3" key="2">
    <citation type="submission" date="2021-04" db="EMBL/GenBank/DDBJ databases">
        <authorList>
            <person name="Podell S."/>
        </authorList>
    </citation>
    <scope>NUCLEOTIDE SEQUENCE</scope>
    <source>
        <strain evidence="3">Hildebrandi</strain>
    </source>
</reference>
<sequence length="967" mass="104227">MFLEEYMSSQRSARSENKYEHFVPLQWSSDYYSRANNRTREGDANDPIGCGKATKDDSFRHRPSHNLAMTTSTNTNRMNNSIINMDGRNVNRRQGDVIMQQERSLPYHPHSQEQEYRSSNKMSSSYMIGMDGDIHSHTRTMRNSNFDDMTSETPTGSDLENLEMGLSKDDLSFRCSLLRCLYCSVVCVLAMMLVIAIYFPIKSATIQKRSTADNGAVFEMGPVCDSGVVKKATHQPTLQIVMYGFNNSPDKEEIKRFEEAIAMGYNQGAGGCSDRFERYMYGVAMVKHSIDTELVLTNITTTPLENVFQEHTILMAEFDTKISCVGCSPENAFASEYPSSFGRLESEKRTRDADFGYRQLHEHRTDGPGYTMAGKSVHISPSSRNLQEPPSRATAGSLNAGFLLDAIEASVRQAVESVREFREATIVVKRKDGSIAATTLHKEIQKKEEKNENAFFRNKIMKAIETFQECDGKSGKQQKATEVHSGKKGDEGTSLGKKAKGDDDDDDDDDIPTTSPSSTPPLTPAPVYSGKKGDEGVYLGKKAKGDDDDDDDTPTTSPSSTLPLTPAPVYRGKKGDEGTYVGKKAKGDDDDDDDTPTTSPSSPPTPTLPPTPPPTRSGKKGGEYDDVIKGKKCSAGIDNDDIDEDGSIPSRPTGDGDDIDNNDPFPPKTAKPNHSPTGPTLEETLTLPPTIALSPTKAPSLPPDQSPTASPTKATIFPPRQVQSDSPTKAPTPISQLGSSDFPTKAPSPPPDQSPTASPTKAPTLPPQQVQSDSPTKTTTPISQLGSSDFPTKAPTLPPDQPPTAFPTKAPIPLSLLESSDFPTKAPSPPPDQSPTAFPSKAPIPLSQLESSDFPTKALSPPPGQSPTAFPTKAPIPLSQPESSDFPTKAPTPPPDQSPTASPSKAPTPISQLGSSDLPTKVPNLPLDQPPTASPTKAPIPLSQSDSSDFPTKTPSPPPDQSPTASP</sequence>
<keyword evidence="2" id="KW-0812">Transmembrane</keyword>
<feature type="region of interest" description="Disordered" evidence="1">
    <location>
        <begin position="469"/>
        <end position="967"/>
    </location>
</feature>
<dbReference type="EMBL" id="JAGRRH010000027">
    <property type="protein sequence ID" value="KAG7340707.1"/>
    <property type="molecule type" value="Genomic_DNA"/>
</dbReference>